<accession>A0A650CQ69</accession>
<dbReference type="RefSeq" id="WP_156007202.1">
    <property type="nucleotide sequence ID" value="NZ_CP045483.1"/>
</dbReference>
<dbReference type="EMBL" id="CP045483">
    <property type="protein sequence ID" value="QGR19923.1"/>
    <property type="molecule type" value="Genomic_DNA"/>
</dbReference>
<dbReference type="InterPro" id="IPR010419">
    <property type="entry name" value="CO_DH_gsu"/>
</dbReference>
<dbReference type="KEGG" id="sazo:D1868_07970"/>
<dbReference type="Gene3D" id="3.30.530.20">
    <property type="match status" value="1"/>
</dbReference>
<protein>
    <submittedName>
        <fullName evidence="1">Carbon monoxide dehydrogenase</fullName>
    </submittedName>
</protein>
<keyword evidence="2" id="KW-1185">Reference proteome</keyword>
<dbReference type="SUPFAM" id="SSF55961">
    <property type="entry name" value="Bet v1-like"/>
    <property type="match status" value="1"/>
</dbReference>
<reference evidence="1 2" key="1">
    <citation type="submission" date="2019-10" db="EMBL/GenBank/DDBJ databases">
        <title>Genome Sequences from Six Type Strain Members of the Archaeal Family Sulfolobaceae: Acidianus ambivalens, Acidianus infernus, Metallosphaera prunae, Stygiolobus azoricus, Sulfolobus metallicus, and Sulfurisphaera ohwakuensis.</title>
        <authorList>
            <person name="Counts J.A."/>
            <person name="Kelly R.M."/>
        </authorList>
    </citation>
    <scope>NUCLEOTIDE SEQUENCE [LARGE SCALE GENOMIC DNA]</scope>
    <source>
        <strain evidence="1 2">FC6</strain>
    </source>
</reference>
<sequence>MEISGEVKIKNVDKAKEFLSSYQNLINCIPGVTEIKGKEFTARAKIGFLTVETKAQVKSFEFRDNESVSVIEVEGVGVTSTIISRVKIDNDKLIYKIEYEVQVTIKGLEKLVEKQAHKIAEDIITCTKQRIDE</sequence>
<dbReference type="AlphaFoldDB" id="A0A650CQ69"/>
<evidence type="ECO:0000313" key="1">
    <source>
        <dbReference type="EMBL" id="QGR19923.1"/>
    </source>
</evidence>
<gene>
    <name evidence="1" type="ORF">D1868_07970</name>
</gene>
<organism evidence="1 2">
    <name type="scientific">Stygiolobus azoricus</name>
    <dbReference type="NCBI Taxonomy" id="41675"/>
    <lineage>
        <taxon>Archaea</taxon>
        <taxon>Thermoproteota</taxon>
        <taxon>Thermoprotei</taxon>
        <taxon>Sulfolobales</taxon>
        <taxon>Sulfolobaceae</taxon>
        <taxon>Stygiolobus</taxon>
    </lineage>
</organism>
<dbReference type="InterPro" id="IPR023393">
    <property type="entry name" value="START-like_dom_sf"/>
</dbReference>
<dbReference type="Pfam" id="PF06240">
    <property type="entry name" value="COXG"/>
    <property type="match status" value="1"/>
</dbReference>
<evidence type="ECO:0000313" key="2">
    <source>
        <dbReference type="Proteomes" id="UP000423396"/>
    </source>
</evidence>
<dbReference type="GeneID" id="42798999"/>
<dbReference type="Proteomes" id="UP000423396">
    <property type="component" value="Chromosome"/>
</dbReference>
<dbReference type="OrthoDB" id="34326at2157"/>
<name>A0A650CQ69_9CREN</name>
<proteinExistence type="predicted"/>